<dbReference type="SUPFAM" id="SSF82714">
    <property type="entry name" value="Multidrug efflux transporter AcrB TolC docking domain, DN and DC subdomains"/>
    <property type="match status" value="2"/>
</dbReference>
<feature type="transmembrane region" description="Helical" evidence="1">
    <location>
        <begin position="966"/>
        <end position="986"/>
    </location>
</feature>
<reference evidence="2 3" key="1">
    <citation type="submission" date="2007-01" db="EMBL/GenBank/DDBJ databases">
        <authorList>
            <person name="Haygood M."/>
            <person name="Podell S."/>
            <person name="Anderson C."/>
            <person name="Hopkinson B."/>
            <person name="Roe K."/>
            <person name="Barbeau K."/>
            <person name="Gaasterland T."/>
            <person name="Ferriera S."/>
            <person name="Johnson J."/>
            <person name="Kravitz S."/>
            <person name="Beeson K."/>
            <person name="Sutton G."/>
            <person name="Rogers Y.-H."/>
            <person name="Friedman R."/>
            <person name="Frazier M."/>
            <person name="Venter J.C."/>
        </authorList>
    </citation>
    <scope>NUCLEOTIDE SEQUENCE [LARGE SCALE GENOMIC DNA]</scope>
    <source>
        <strain evidence="2 3">ATCC 23134</strain>
    </source>
</reference>
<dbReference type="Gene3D" id="1.20.1640.10">
    <property type="entry name" value="Multidrug efflux transporter AcrB transmembrane domain"/>
    <property type="match status" value="2"/>
</dbReference>
<keyword evidence="1" id="KW-0472">Membrane</keyword>
<dbReference type="Proteomes" id="UP000004095">
    <property type="component" value="Unassembled WGS sequence"/>
</dbReference>
<dbReference type="GO" id="GO:0042910">
    <property type="term" value="F:xenobiotic transmembrane transporter activity"/>
    <property type="evidence" value="ECO:0007669"/>
    <property type="project" value="TreeGrafter"/>
</dbReference>
<dbReference type="Pfam" id="PF00873">
    <property type="entry name" value="ACR_tran"/>
    <property type="match status" value="1"/>
</dbReference>
<organism evidence="2 3">
    <name type="scientific">Microscilla marina ATCC 23134</name>
    <dbReference type="NCBI Taxonomy" id="313606"/>
    <lineage>
        <taxon>Bacteria</taxon>
        <taxon>Pseudomonadati</taxon>
        <taxon>Bacteroidota</taxon>
        <taxon>Cytophagia</taxon>
        <taxon>Cytophagales</taxon>
        <taxon>Microscillaceae</taxon>
        <taxon>Microscilla</taxon>
    </lineage>
</organism>
<feature type="transmembrane region" description="Helical" evidence="1">
    <location>
        <begin position="867"/>
        <end position="883"/>
    </location>
</feature>
<dbReference type="PRINTS" id="PR00702">
    <property type="entry name" value="ACRIFLAVINRP"/>
</dbReference>
<dbReference type="eggNOG" id="COG0841">
    <property type="taxonomic scope" value="Bacteria"/>
</dbReference>
<evidence type="ECO:0000313" key="3">
    <source>
        <dbReference type="Proteomes" id="UP000004095"/>
    </source>
</evidence>
<evidence type="ECO:0000313" key="2">
    <source>
        <dbReference type="EMBL" id="EAY23985.1"/>
    </source>
</evidence>
<dbReference type="InterPro" id="IPR001036">
    <property type="entry name" value="Acrflvin-R"/>
</dbReference>
<gene>
    <name evidence="2" type="ORF">M23134_04933</name>
</gene>
<evidence type="ECO:0000256" key="1">
    <source>
        <dbReference type="SAM" id="Phobius"/>
    </source>
</evidence>
<dbReference type="PANTHER" id="PTHR32063">
    <property type="match status" value="1"/>
</dbReference>
<feature type="transmembrane region" description="Helical" evidence="1">
    <location>
        <begin position="521"/>
        <end position="542"/>
    </location>
</feature>
<dbReference type="GO" id="GO:0005886">
    <property type="term" value="C:plasma membrane"/>
    <property type="evidence" value="ECO:0007669"/>
    <property type="project" value="TreeGrafter"/>
</dbReference>
<sequence length="1025" mass="113007">MNITELSIKNSRITIVILLVILLAGFSTFTKMPRAEDPGFIVRVASIVTVFPGASPERVEMLVSDKLEKVIQEIPELNFVESTSKPGVSIIKVNIKESEKKLRPIWDKLRRKVNKAVASGELPDNIRGPLVNDEYGDVFGIILGITGEGFDYAEMKKVADEVRDELLRLPNASKVEIFGAQEERIFVEYNNTRLAELGLSTYILQQNLASRNIIIPGGEITVNNERILLEPSGNFESIEDLRKTVITLPKTNEGIYLGDIAHVYRGYIDPARSKMKVNGTKGLALAVSLIEGGNIIDLGKDVEQTMARLQQQYPHGIDFSTIAYQHTIVDNKVNDFVNNLLQSVAIVLAVMLLFLGFKTGFIVASLIPMTMMLSLLLMSLMGIGLDQVSLASLVIALGMLVDNAIVMSESIMVRMEQGEKPMDAALASAKELKVSLLTSSLTTSAAFLPIFLAKSNVGEFTSSLFKVVSIALLSSWVLAITMIPMLCVYFLKVKRKDPNSEQSTRFQQLYRRFLLFNLKRPALFIVTLTIVFLGSMATFKYVPKIFFPPSDRNLVTVQLEMPVGTAIDKTEAVVDQLEKYMKDSLQVNAQRKEGVENWGAWIGEGAPKYALNYNPETRSSEVAYLLVNTTSGNNTREISDKIDAFCFAHFPDLKVKANPINMGPPVRDPVEVRISGKDPKKIFKIVDAVKAKIASVNGTRNISDNWGGRTKKLVVKVNQARARMAGVTSQDIAISLQTELSGFNTSEFREGDQTIPITMRTVASDRQDLSKLENLSVYAQRSGQTVPLKQVADLVLEWQPSKIIRRNRFKTVSVTAALEGGFTAKGVVGELVPWLKAQQKTWDLGYYFEIGGAPEKSDIANKSITEQLPIAGFIILILLVGQFNSIRKTAIILIAIPLGLVGVVLGLLGAGSYFGFMTLLGVISLAGIVINNAIVLLDRIQLEINELGKPPQEAIIAAAQQRFRPILLTTATTVLGLLPLWFGGGLMWEPMAIAIIFGLLFATVLTLVFVPVMYRVLFRVSYKGF</sequence>
<dbReference type="Gene3D" id="3.30.70.1440">
    <property type="entry name" value="Multidrug efflux transporter AcrB pore domain"/>
    <property type="match status" value="1"/>
</dbReference>
<keyword evidence="3" id="KW-1185">Reference proteome</keyword>
<feature type="transmembrane region" description="Helical" evidence="1">
    <location>
        <begin position="336"/>
        <end position="355"/>
    </location>
</feature>
<comment type="caution">
    <text evidence="2">The sequence shown here is derived from an EMBL/GenBank/DDBJ whole genome shotgun (WGS) entry which is preliminary data.</text>
</comment>
<dbReference type="SUPFAM" id="SSF82693">
    <property type="entry name" value="Multidrug efflux transporter AcrB pore domain, PN1, PN2, PC1 and PC2 subdomains"/>
    <property type="match status" value="2"/>
</dbReference>
<feature type="transmembrane region" description="Helical" evidence="1">
    <location>
        <begin position="992"/>
        <end position="1014"/>
    </location>
</feature>
<feature type="transmembrane region" description="Helical" evidence="1">
    <location>
        <begin position="390"/>
        <end position="413"/>
    </location>
</feature>
<dbReference type="InterPro" id="IPR027463">
    <property type="entry name" value="AcrB_DN_DC_subdom"/>
</dbReference>
<dbReference type="AlphaFoldDB" id="A2A047"/>
<dbReference type="OrthoDB" id="9758234at2"/>
<keyword evidence="1" id="KW-0812">Transmembrane</keyword>
<name>A2A047_MICM2</name>
<feature type="transmembrane region" description="Helical" evidence="1">
    <location>
        <begin position="890"/>
        <end position="910"/>
    </location>
</feature>
<dbReference type="Gene3D" id="3.30.70.1320">
    <property type="entry name" value="Multidrug efflux transporter AcrB pore domain like"/>
    <property type="match status" value="1"/>
</dbReference>
<keyword evidence="1" id="KW-1133">Transmembrane helix</keyword>
<dbReference type="EMBL" id="AAWS01000091">
    <property type="protein sequence ID" value="EAY23985.1"/>
    <property type="molecule type" value="Genomic_DNA"/>
</dbReference>
<dbReference type="SUPFAM" id="SSF82866">
    <property type="entry name" value="Multidrug efflux transporter AcrB transmembrane domain"/>
    <property type="match status" value="2"/>
</dbReference>
<dbReference type="PANTHER" id="PTHR32063:SF18">
    <property type="entry name" value="CATION EFFLUX SYSTEM PROTEIN"/>
    <property type="match status" value="1"/>
</dbReference>
<feature type="transmembrane region" description="Helical" evidence="1">
    <location>
        <begin position="434"/>
        <end position="452"/>
    </location>
</feature>
<feature type="transmembrane region" description="Helical" evidence="1">
    <location>
        <begin position="362"/>
        <end position="384"/>
    </location>
</feature>
<dbReference type="RefSeq" id="WP_002705722.1">
    <property type="nucleotide sequence ID" value="NZ_AAWS01000091.1"/>
</dbReference>
<feature type="transmembrane region" description="Helical" evidence="1">
    <location>
        <begin position="464"/>
        <end position="491"/>
    </location>
</feature>
<accession>A2A047</accession>
<proteinExistence type="predicted"/>
<feature type="transmembrane region" description="Helical" evidence="1">
    <location>
        <begin position="12"/>
        <end position="29"/>
    </location>
</feature>
<dbReference type="Gene3D" id="3.30.70.1430">
    <property type="entry name" value="Multidrug efflux transporter AcrB pore domain"/>
    <property type="match status" value="2"/>
</dbReference>
<feature type="transmembrane region" description="Helical" evidence="1">
    <location>
        <begin position="916"/>
        <end position="937"/>
    </location>
</feature>
<protein>
    <submittedName>
        <fullName evidence="2">AcrB/AcrD/AcrF family protein</fullName>
    </submittedName>
</protein>
<dbReference type="Gene3D" id="3.30.2090.10">
    <property type="entry name" value="Multidrug efflux transporter AcrB TolC docking domain, DN and DC subdomains"/>
    <property type="match status" value="2"/>
</dbReference>